<dbReference type="PRINTS" id="PR00625">
    <property type="entry name" value="JDOMAIN"/>
</dbReference>
<dbReference type="Pfam" id="PF00226">
    <property type="entry name" value="DnaJ"/>
    <property type="match status" value="1"/>
</dbReference>
<dbReference type="PANTHER" id="PTHR44137:SF7">
    <property type="entry name" value="J DOMAIN-CONTAINING PROTEIN"/>
    <property type="match status" value="1"/>
</dbReference>
<accession>A0A6A2YYF8</accession>
<dbReference type="EMBL" id="VEPZ02001236">
    <property type="protein sequence ID" value="KAE8684631.1"/>
    <property type="molecule type" value="Genomic_DNA"/>
</dbReference>
<dbReference type="Proteomes" id="UP000436088">
    <property type="component" value="Unassembled WGS sequence"/>
</dbReference>
<proteinExistence type="predicted"/>
<sequence length="432" mass="47700">MEANKEETLKAKEMAEKRFCERDFTGAKTYALKAKSLYPGLEGISQMVSTFEVHAASEAKCNGETDYYLIFGLKPTIGREAVKKQYRKLAVLLHPDKNKCVGAAGAFKLVSEAWTFLSDRIKRSSHEIKRNKQMPSGVVQTITYAAGVTCVNATSQRRLDTFWTVCTSCKIQYEYIRKYVNKRLSCKNCRGTFIAVETGSAPVNGSFPYCPWSYMPSNGYESHGNGVTYVPKNATFFTGNGVSGYHSGHRSEYVPNMSFHWSSFSGNSTAVVSHNGVSAVSTNAIYQSNGDARVAGSKVKSGSKPGNIEKKRKVINDLEYRNGFEDEGLKSSEAGLANGIGNEPDPKLFSPSEPQNRRCLLTPAFDVRKFLIDKARTEIWKKLEEIKFSSEAAAASVVKLGAKEDGQSLVAGKGLMRSLFFYGKLLDDFGLY</sequence>
<dbReference type="InterPro" id="IPR036869">
    <property type="entry name" value="J_dom_sf"/>
</dbReference>
<dbReference type="PANTHER" id="PTHR44137">
    <property type="entry name" value="BNAC03G44070D PROTEIN"/>
    <property type="match status" value="1"/>
</dbReference>
<dbReference type="SMART" id="SM00271">
    <property type="entry name" value="DnaJ"/>
    <property type="match status" value="1"/>
</dbReference>
<dbReference type="SUPFAM" id="SSF46565">
    <property type="entry name" value="Chaperone J-domain"/>
    <property type="match status" value="1"/>
</dbReference>
<feature type="domain" description="J" evidence="2">
    <location>
        <begin position="66"/>
        <end position="130"/>
    </location>
</feature>
<dbReference type="CDD" id="cd06257">
    <property type="entry name" value="DnaJ"/>
    <property type="match status" value="1"/>
</dbReference>
<name>A0A6A2YYF8_HIBSY</name>
<dbReference type="Gene3D" id="1.10.287.110">
    <property type="entry name" value="DnaJ domain"/>
    <property type="match status" value="1"/>
</dbReference>
<protein>
    <recommendedName>
        <fullName evidence="2">J domain-containing protein</fullName>
    </recommendedName>
</protein>
<reference evidence="3" key="1">
    <citation type="submission" date="2019-09" db="EMBL/GenBank/DDBJ databases">
        <title>Draft genome information of white flower Hibiscus syriacus.</title>
        <authorList>
            <person name="Kim Y.-M."/>
        </authorList>
    </citation>
    <scope>NUCLEOTIDE SEQUENCE [LARGE SCALE GENOMIC DNA]</scope>
    <source>
        <strain evidence="3">YM2019G1</strain>
    </source>
</reference>
<dbReference type="InterPro" id="IPR001623">
    <property type="entry name" value="DnaJ_domain"/>
</dbReference>
<keyword evidence="4" id="KW-1185">Reference proteome</keyword>
<organism evidence="3 4">
    <name type="scientific">Hibiscus syriacus</name>
    <name type="common">Rose of Sharon</name>
    <dbReference type="NCBI Taxonomy" id="106335"/>
    <lineage>
        <taxon>Eukaryota</taxon>
        <taxon>Viridiplantae</taxon>
        <taxon>Streptophyta</taxon>
        <taxon>Embryophyta</taxon>
        <taxon>Tracheophyta</taxon>
        <taxon>Spermatophyta</taxon>
        <taxon>Magnoliopsida</taxon>
        <taxon>eudicotyledons</taxon>
        <taxon>Gunneridae</taxon>
        <taxon>Pentapetalae</taxon>
        <taxon>rosids</taxon>
        <taxon>malvids</taxon>
        <taxon>Malvales</taxon>
        <taxon>Malvaceae</taxon>
        <taxon>Malvoideae</taxon>
        <taxon>Hibiscus</taxon>
    </lineage>
</organism>
<gene>
    <name evidence="3" type="ORF">F3Y22_tig00111105pilonHSYRG00101</name>
</gene>
<dbReference type="PROSITE" id="PS50076">
    <property type="entry name" value="DNAJ_2"/>
    <property type="match status" value="1"/>
</dbReference>
<evidence type="ECO:0000259" key="2">
    <source>
        <dbReference type="PROSITE" id="PS50076"/>
    </source>
</evidence>
<evidence type="ECO:0000313" key="4">
    <source>
        <dbReference type="Proteomes" id="UP000436088"/>
    </source>
</evidence>
<dbReference type="Pfam" id="PF23551">
    <property type="entry name" value="Zn_ribbon_20"/>
    <property type="match status" value="1"/>
</dbReference>
<evidence type="ECO:0000256" key="1">
    <source>
        <dbReference type="SAM" id="MobiDB-lite"/>
    </source>
</evidence>
<comment type="caution">
    <text evidence="3">The sequence shown here is derived from an EMBL/GenBank/DDBJ whole genome shotgun (WGS) entry which is preliminary data.</text>
</comment>
<dbReference type="InterPro" id="IPR056988">
    <property type="entry name" value="Zn_ribbon_pln"/>
</dbReference>
<feature type="region of interest" description="Disordered" evidence="1">
    <location>
        <begin position="334"/>
        <end position="354"/>
    </location>
</feature>
<evidence type="ECO:0000313" key="3">
    <source>
        <dbReference type="EMBL" id="KAE8684631.1"/>
    </source>
</evidence>
<dbReference type="AlphaFoldDB" id="A0A6A2YYF8"/>